<dbReference type="GO" id="GO:0047617">
    <property type="term" value="F:fatty acyl-CoA hydrolase activity"/>
    <property type="evidence" value="ECO:0007669"/>
    <property type="project" value="TreeGrafter"/>
</dbReference>
<dbReference type="PIRSF" id="PIRSF003230">
    <property type="entry name" value="YbgC"/>
    <property type="match status" value="1"/>
</dbReference>
<dbReference type="Gene3D" id="3.10.129.10">
    <property type="entry name" value="Hotdog Thioesterase"/>
    <property type="match status" value="1"/>
</dbReference>
<dbReference type="EMBL" id="VSSQ01000202">
    <property type="protein sequence ID" value="MPL85221.1"/>
    <property type="molecule type" value="Genomic_DNA"/>
</dbReference>
<dbReference type="AlphaFoldDB" id="A0A644V228"/>
<sequence>MFISEITFEVRYYETDMMGIVHHSNYIRYFETARSKALKDLGLPIEKIESSGIMMPVIHIECDYKIPLKMGDEIKIISKIKELPKVKFTIDSDIFNEKGEKVASGSVTLGFIHSGNRRPTRAPDFVLSVFSPYFKNN</sequence>
<proteinExistence type="inferred from homology"/>
<dbReference type="EC" id="3.1.2.28" evidence="3"/>
<evidence type="ECO:0000313" key="3">
    <source>
        <dbReference type="EMBL" id="MPL85221.1"/>
    </source>
</evidence>
<organism evidence="3">
    <name type="scientific">bioreactor metagenome</name>
    <dbReference type="NCBI Taxonomy" id="1076179"/>
    <lineage>
        <taxon>unclassified sequences</taxon>
        <taxon>metagenomes</taxon>
        <taxon>ecological metagenomes</taxon>
    </lineage>
</organism>
<evidence type="ECO:0000256" key="1">
    <source>
        <dbReference type="ARBA" id="ARBA00005953"/>
    </source>
</evidence>
<dbReference type="PANTHER" id="PTHR31793:SF27">
    <property type="entry name" value="NOVEL THIOESTERASE SUPERFAMILY DOMAIN AND SAPOSIN A-TYPE DOMAIN CONTAINING PROTEIN (0610012H03RIK)"/>
    <property type="match status" value="1"/>
</dbReference>
<comment type="caution">
    <text evidence="3">The sequence shown here is derived from an EMBL/GenBank/DDBJ whole genome shotgun (WGS) entry which is preliminary data.</text>
</comment>
<dbReference type="InterPro" id="IPR050563">
    <property type="entry name" value="4-hydroxybenzoyl-CoA_TE"/>
</dbReference>
<gene>
    <name evidence="3" type="ORF">SDC9_31189</name>
</gene>
<accession>A0A644V228</accession>
<name>A0A644V228_9ZZZZ</name>
<evidence type="ECO:0000256" key="2">
    <source>
        <dbReference type="ARBA" id="ARBA00022801"/>
    </source>
</evidence>
<comment type="similarity">
    <text evidence="1">Belongs to the 4-hydroxybenzoyl-CoA thioesterase family.</text>
</comment>
<dbReference type="GO" id="GO:0061522">
    <property type="term" value="F:1,4-dihydroxy-2-naphthoyl-CoA thioesterase activity"/>
    <property type="evidence" value="ECO:0007669"/>
    <property type="project" value="UniProtKB-EC"/>
</dbReference>
<dbReference type="NCBIfam" id="TIGR00051">
    <property type="entry name" value="YbgC/FadM family acyl-CoA thioesterase"/>
    <property type="match status" value="1"/>
</dbReference>
<keyword evidence="2 3" id="KW-0378">Hydrolase</keyword>
<dbReference type="CDD" id="cd00586">
    <property type="entry name" value="4HBT"/>
    <property type="match status" value="1"/>
</dbReference>
<dbReference type="PANTHER" id="PTHR31793">
    <property type="entry name" value="4-HYDROXYBENZOYL-COA THIOESTERASE FAMILY MEMBER"/>
    <property type="match status" value="1"/>
</dbReference>
<dbReference type="InterPro" id="IPR006684">
    <property type="entry name" value="YbgC/YbaW"/>
</dbReference>
<protein>
    <submittedName>
        <fullName evidence="3">1,4-dihydroxy-2-naphthoyl-CoA hydrolase</fullName>
        <ecNumber evidence="3">3.1.2.28</ecNumber>
    </submittedName>
</protein>
<dbReference type="SUPFAM" id="SSF54637">
    <property type="entry name" value="Thioesterase/thiol ester dehydrase-isomerase"/>
    <property type="match status" value="1"/>
</dbReference>
<reference evidence="3" key="1">
    <citation type="submission" date="2019-08" db="EMBL/GenBank/DDBJ databases">
        <authorList>
            <person name="Kucharzyk K."/>
            <person name="Murdoch R.W."/>
            <person name="Higgins S."/>
            <person name="Loffler F."/>
        </authorList>
    </citation>
    <scope>NUCLEOTIDE SEQUENCE</scope>
</reference>
<dbReference type="Pfam" id="PF13279">
    <property type="entry name" value="4HBT_2"/>
    <property type="match status" value="1"/>
</dbReference>
<dbReference type="InterPro" id="IPR029069">
    <property type="entry name" value="HotDog_dom_sf"/>
</dbReference>